<dbReference type="PANTHER" id="PTHR33698">
    <property type="entry name" value="NUCLEAR TRANSPORT FACTOR 2 (NTF2)-LIKE PROTEIN"/>
    <property type="match status" value="1"/>
</dbReference>
<keyword evidence="1" id="KW-0812">Transmembrane</keyword>
<proteinExistence type="predicted"/>
<accession>A0A9W7A1W3</accession>
<sequence length="367" mass="39379">MRLKRAAAILSTFRVASGFQSSRGVGSRYILPVRGVKLSGVVPAPPLLSLKAPNEGGVGDPDSAEHLISSAKAAEDLVRSYFSFWNDRDMSSAVLLFSEDVEYEDTQYPSAFRGRSDLSRHLDMVSRSLPPTFSFVVDLLSSSASPGNVTVGVQWHVENEGRDLPFARGCSMYVVEGGEIKRGFDVPEPAPIKQGNFGLGVLSVASNDGIIPGASATQLEARTWDEVLGLSLNFFLVAPMLSLPFSPSLHPGLEGIFNLLLSWAAMFSGFAATERGPGEEGRLGSYGKALVGMQVGCSFLVDLVVFGIFQGWMVDDDMRRRGVGGEGGREPTEVERLGVGLAKFVPFIGLSSYLLLRPPLQRGGADK</sequence>
<keyword evidence="1" id="KW-0472">Membrane</keyword>
<gene>
    <name evidence="3" type="ORF">TrRE_jg12706</name>
</gene>
<protein>
    <recommendedName>
        <fullName evidence="2">SnoaL-like domain-containing protein</fullName>
    </recommendedName>
</protein>
<dbReference type="AlphaFoldDB" id="A0A9W7A1W3"/>
<organism evidence="3 4">
    <name type="scientific">Triparma retinervis</name>
    <dbReference type="NCBI Taxonomy" id="2557542"/>
    <lineage>
        <taxon>Eukaryota</taxon>
        <taxon>Sar</taxon>
        <taxon>Stramenopiles</taxon>
        <taxon>Ochrophyta</taxon>
        <taxon>Bolidophyceae</taxon>
        <taxon>Parmales</taxon>
        <taxon>Triparmaceae</taxon>
        <taxon>Triparma</taxon>
    </lineage>
</organism>
<dbReference type="OrthoDB" id="201750at2759"/>
<comment type="caution">
    <text evidence="3">The sequence shown here is derived from an EMBL/GenBank/DDBJ whole genome shotgun (WGS) entry which is preliminary data.</text>
</comment>
<dbReference type="PANTHER" id="PTHR33698:SF3">
    <property type="entry name" value="OS09G0266000 PROTEIN"/>
    <property type="match status" value="1"/>
</dbReference>
<dbReference type="SUPFAM" id="SSF54427">
    <property type="entry name" value="NTF2-like"/>
    <property type="match status" value="1"/>
</dbReference>
<feature type="domain" description="SnoaL-like" evidence="2">
    <location>
        <begin position="78"/>
        <end position="182"/>
    </location>
</feature>
<dbReference type="EMBL" id="BRXZ01002396">
    <property type="protein sequence ID" value="GMH61163.1"/>
    <property type="molecule type" value="Genomic_DNA"/>
</dbReference>
<dbReference type="Pfam" id="PF12680">
    <property type="entry name" value="SnoaL_2"/>
    <property type="match status" value="1"/>
</dbReference>
<evidence type="ECO:0000256" key="1">
    <source>
        <dbReference type="SAM" id="Phobius"/>
    </source>
</evidence>
<keyword evidence="1" id="KW-1133">Transmembrane helix</keyword>
<dbReference type="InterPro" id="IPR037401">
    <property type="entry name" value="SnoaL-like"/>
</dbReference>
<dbReference type="Gene3D" id="3.10.450.50">
    <property type="match status" value="1"/>
</dbReference>
<feature type="transmembrane region" description="Helical" evidence="1">
    <location>
        <begin position="291"/>
        <end position="312"/>
    </location>
</feature>
<dbReference type="Proteomes" id="UP001165082">
    <property type="component" value="Unassembled WGS sequence"/>
</dbReference>
<reference evidence="3" key="1">
    <citation type="submission" date="2022-07" db="EMBL/GenBank/DDBJ databases">
        <title>Genome analysis of Parmales, a sister group of diatoms, reveals the evolutionary specialization of diatoms from phago-mixotrophs to photoautotrophs.</title>
        <authorList>
            <person name="Ban H."/>
            <person name="Sato S."/>
            <person name="Yoshikawa S."/>
            <person name="Kazumasa Y."/>
            <person name="Nakamura Y."/>
            <person name="Ichinomiya M."/>
            <person name="Saitoh K."/>
            <person name="Sato N."/>
            <person name="Blanc-Mathieu R."/>
            <person name="Endo H."/>
            <person name="Kuwata A."/>
            <person name="Ogata H."/>
        </authorList>
    </citation>
    <scope>NUCLEOTIDE SEQUENCE</scope>
</reference>
<evidence type="ECO:0000259" key="2">
    <source>
        <dbReference type="Pfam" id="PF12680"/>
    </source>
</evidence>
<evidence type="ECO:0000313" key="3">
    <source>
        <dbReference type="EMBL" id="GMH61163.1"/>
    </source>
</evidence>
<dbReference type="InterPro" id="IPR032710">
    <property type="entry name" value="NTF2-like_dom_sf"/>
</dbReference>
<name>A0A9W7A1W3_9STRA</name>
<keyword evidence="4" id="KW-1185">Reference proteome</keyword>
<evidence type="ECO:0000313" key="4">
    <source>
        <dbReference type="Proteomes" id="UP001165082"/>
    </source>
</evidence>